<dbReference type="Proteomes" id="UP000004221">
    <property type="component" value="Unassembled WGS sequence"/>
</dbReference>
<name>I4ELK8_9BACT</name>
<dbReference type="EMBL" id="CAGS01000464">
    <property type="protein sequence ID" value="CCF85570.1"/>
    <property type="molecule type" value="Genomic_DNA"/>
</dbReference>
<proteinExistence type="predicted"/>
<reference evidence="1 2" key="1">
    <citation type="journal article" date="2012" name="ISME J.">
        <title>Nitrification expanded: discovery, physiology and genomics of a nitrite-oxidizing bacterium from the phylum Chloroflexi.</title>
        <authorList>
            <person name="Sorokin D.Y."/>
            <person name="Lucker S."/>
            <person name="Vejmelkova D."/>
            <person name="Kostrikina N.A."/>
            <person name="Kleerebezem R."/>
            <person name="Rijpstra W.I."/>
            <person name="Damste J.S."/>
            <person name="Le Paslier D."/>
            <person name="Muyzer G."/>
            <person name="Wagner M."/>
            <person name="van Loosdrecht M.C."/>
            <person name="Daims H."/>
        </authorList>
    </citation>
    <scope>NUCLEOTIDE SEQUENCE [LARGE SCALE GENOMIC DNA]</scope>
    <source>
        <strain evidence="2">none</strain>
    </source>
</reference>
<keyword evidence="2" id="KW-1185">Reference proteome</keyword>
<organism evidence="1 2">
    <name type="scientific">Nitrolancea hollandica Lb</name>
    <dbReference type="NCBI Taxonomy" id="1129897"/>
    <lineage>
        <taxon>Bacteria</taxon>
        <taxon>Pseudomonadati</taxon>
        <taxon>Thermomicrobiota</taxon>
        <taxon>Thermomicrobia</taxon>
        <taxon>Sphaerobacterales</taxon>
        <taxon>Sphaerobacterineae</taxon>
        <taxon>Sphaerobacteraceae</taxon>
        <taxon>Nitrolancea</taxon>
    </lineage>
</organism>
<evidence type="ECO:0000313" key="1">
    <source>
        <dbReference type="EMBL" id="CCF85570.1"/>
    </source>
</evidence>
<accession>I4ELK8</accession>
<dbReference type="AlphaFoldDB" id="I4ELK8"/>
<sequence>MQLNATDFRRHDPCLIGRIQQIHYLKGCHFPAGLGALRTAHAGYSNRYRGIHHVRRLRAF</sequence>
<comment type="caution">
    <text evidence="1">The sequence shown here is derived from an EMBL/GenBank/DDBJ whole genome shotgun (WGS) entry which is preliminary data.</text>
</comment>
<evidence type="ECO:0000313" key="2">
    <source>
        <dbReference type="Proteomes" id="UP000004221"/>
    </source>
</evidence>
<gene>
    <name evidence="1" type="ORF">NITHO_5160014</name>
</gene>
<protein>
    <submittedName>
        <fullName evidence="1">Uncharacterized protein</fullName>
    </submittedName>
</protein>